<gene>
    <name evidence="2" type="ORF">TR137118</name>
</gene>
<name>A0A0X3NI04_SCHSO</name>
<evidence type="ECO:0008006" key="3">
    <source>
        <dbReference type="Google" id="ProtNLM"/>
    </source>
</evidence>
<evidence type="ECO:0000256" key="1">
    <source>
        <dbReference type="SAM" id="MobiDB-lite"/>
    </source>
</evidence>
<feature type="non-terminal residue" evidence="2">
    <location>
        <position position="1"/>
    </location>
</feature>
<feature type="compositionally biased region" description="Basic and acidic residues" evidence="1">
    <location>
        <begin position="62"/>
        <end position="72"/>
    </location>
</feature>
<feature type="compositionally biased region" description="Basic and acidic residues" evidence="1">
    <location>
        <begin position="132"/>
        <end position="152"/>
    </location>
</feature>
<evidence type="ECO:0000313" key="2">
    <source>
        <dbReference type="EMBL" id="JAP39589.1"/>
    </source>
</evidence>
<feature type="region of interest" description="Disordered" evidence="1">
    <location>
        <begin position="62"/>
        <end position="152"/>
    </location>
</feature>
<sequence length="152" mass="17462">FSGKFRLAVKKGKRWQTIPVTSNEGHISNLLPSEKYNFRLIAFRKNDKPVYVYIDAETLPKDLPQENLKEDGNSDDLNECSSRQEKDLPQETLKEDGNPEDLKECSNTQEKDSPEETLKEDGYPDDLNECSSRQEKDLPQETLKEDGNPEDL</sequence>
<proteinExistence type="predicted"/>
<protein>
    <recommendedName>
        <fullName evidence="3">Fibronectin type III domain</fullName>
    </recommendedName>
</protein>
<feature type="non-terminal residue" evidence="2">
    <location>
        <position position="152"/>
    </location>
</feature>
<organism evidence="2">
    <name type="scientific">Schistocephalus solidus</name>
    <name type="common">Tapeworm</name>
    <dbReference type="NCBI Taxonomy" id="70667"/>
    <lineage>
        <taxon>Eukaryota</taxon>
        <taxon>Metazoa</taxon>
        <taxon>Spiralia</taxon>
        <taxon>Lophotrochozoa</taxon>
        <taxon>Platyhelminthes</taxon>
        <taxon>Cestoda</taxon>
        <taxon>Eucestoda</taxon>
        <taxon>Diphyllobothriidea</taxon>
        <taxon>Diphyllobothriidae</taxon>
        <taxon>Schistocephalus</taxon>
    </lineage>
</organism>
<accession>A0A0X3NI04</accession>
<reference evidence="2" key="1">
    <citation type="submission" date="2016-01" db="EMBL/GenBank/DDBJ databases">
        <title>Reference transcriptome for the parasite Schistocephalus solidus: insights into the molecular evolution of parasitism.</title>
        <authorList>
            <person name="Hebert F.O."/>
            <person name="Grambauer S."/>
            <person name="Barber I."/>
            <person name="Landry C.R."/>
            <person name="Aubin-Horth N."/>
        </authorList>
    </citation>
    <scope>NUCLEOTIDE SEQUENCE</scope>
</reference>
<dbReference type="AlphaFoldDB" id="A0A0X3NI04"/>
<dbReference type="EMBL" id="GEEE01023636">
    <property type="protein sequence ID" value="JAP39589.1"/>
    <property type="molecule type" value="Transcribed_RNA"/>
</dbReference>
<feature type="compositionally biased region" description="Basic and acidic residues" evidence="1">
    <location>
        <begin position="82"/>
        <end position="122"/>
    </location>
</feature>